<dbReference type="Proteomes" id="UP000245919">
    <property type="component" value="Chromosome"/>
</dbReference>
<accession>A0A2Z3KLJ1</accession>
<feature type="region of interest" description="Disordered" evidence="1">
    <location>
        <begin position="275"/>
        <end position="314"/>
    </location>
</feature>
<evidence type="ECO:0000256" key="1">
    <source>
        <dbReference type="SAM" id="MobiDB-lite"/>
    </source>
</evidence>
<dbReference type="RefSeq" id="WP_109991203.1">
    <property type="nucleotide sequence ID" value="NZ_CP028160.1"/>
</dbReference>
<evidence type="ECO:0000313" key="3">
    <source>
        <dbReference type="Proteomes" id="UP000245919"/>
    </source>
</evidence>
<protein>
    <recommendedName>
        <fullName evidence="4">Replication-relaxation</fullName>
    </recommendedName>
</protein>
<evidence type="ECO:0000313" key="2">
    <source>
        <dbReference type="EMBL" id="AWN66514.1"/>
    </source>
</evidence>
<proteinExistence type="predicted"/>
<dbReference type="EMBL" id="CP028160">
    <property type="protein sequence ID" value="AWN66514.1"/>
    <property type="molecule type" value="Genomic_DNA"/>
</dbReference>
<name>A0A2Z3KLJ1_LACLL</name>
<organism evidence="2 3">
    <name type="scientific">Lactococcus lactis subsp. lactis</name>
    <name type="common">Streptococcus lactis</name>
    <dbReference type="NCBI Taxonomy" id="1360"/>
    <lineage>
        <taxon>Bacteria</taxon>
        <taxon>Bacillati</taxon>
        <taxon>Bacillota</taxon>
        <taxon>Bacilli</taxon>
        <taxon>Lactobacillales</taxon>
        <taxon>Streptococcaceae</taxon>
        <taxon>Lactococcus</taxon>
    </lineage>
</organism>
<sequence>MLSEKQIKFVKALYPFTQLNYGQLNLLWQRTTNSSSKISSSLISKLEQKKFLMIKQEEGMKRKSRYLVKQFDIATAYPELFEASKIPEAYRHETRPAYKVNESLNFHDEALKSLVIQTLPPKYEALAFPRVKNNINGILVPDAILVKNGVITYLEYDNLTERAADFLSKLPRYLYEAKQDLEKKINLVFIFKDETVQLPDFVNTRKTSPIPRMIDLQQKIYRLKTLDQKPYWEALKSCPNFKIYFLTHGEALDKLEDLLEGKYFQDISYKKPDQMEVEETQINKPSKSKKPSNIEKNKPTSQPDHSSSDKYVFE</sequence>
<reference evidence="2 3" key="1">
    <citation type="submission" date="2018-03" db="EMBL/GenBank/DDBJ databases">
        <title>Genome sequence of Lactococcus lactis strain 14B4 from almond drupe.</title>
        <authorList>
            <person name="Tran T.D."/>
            <person name="McGarvey J.A."/>
            <person name="Huynh S."/>
            <person name="Parker C.T."/>
        </authorList>
    </citation>
    <scope>NUCLEOTIDE SEQUENCE [LARGE SCALE GENOMIC DNA]</scope>
    <source>
        <strain evidence="2 3">14B4</strain>
    </source>
</reference>
<evidence type="ECO:0008006" key="4">
    <source>
        <dbReference type="Google" id="ProtNLM"/>
    </source>
</evidence>
<dbReference type="AlphaFoldDB" id="A0A2Z3KLJ1"/>
<dbReference type="GeneID" id="89634141"/>
<gene>
    <name evidence="2" type="ORF">LL14B4_10150</name>
</gene>